<dbReference type="EMBL" id="JACJVJ010000001">
    <property type="protein sequence ID" value="MBC2776027.1"/>
    <property type="molecule type" value="Genomic_DNA"/>
</dbReference>
<organism evidence="2 3">
    <name type="scientific">Parasphingopyxis marina</name>
    <dbReference type="NCBI Taxonomy" id="2761622"/>
    <lineage>
        <taxon>Bacteria</taxon>
        <taxon>Pseudomonadati</taxon>
        <taxon>Pseudomonadota</taxon>
        <taxon>Alphaproteobacteria</taxon>
        <taxon>Sphingomonadales</taxon>
        <taxon>Sphingomonadaceae</taxon>
        <taxon>Parasphingopyxis</taxon>
    </lineage>
</organism>
<dbReference type="GO" id="GO:0032259">
    <property type="term" value="P:methylation"/>
    <property type="evidence" value="ECO:0007669"/>
    <property type="project" value="UniProtKB-KW"/>
</dbReference>
<evidence type="ECO:0000313" key="3">
    <source>
        <dbReference type="Proteomes" id="UP000564378"/>
    </source>
</evidence>
<dbReference type="InterPro" id="IPR013217">
    <property type="entry name" value="Methyltransf_12"/>
</dbReference>
<accession>A0A842HUD9</accession>
<keyword evidence="2" id="KW-0808">Transferase</keyword>
<dbReference type="RefSeq" id="WP_185799347.1">
    <property type="nucleotide sequence ID" value="NZ_JACJVJ010000001.1"/>
</dbReference>
<dbReference type="Proteomes" id="UP000564378">
    <property type="component" value="Unassembled WGS sequence"/>
</dbReference>
<evidence type="ECO:0000259" key="1">
    <source>
        <dbReference type="Pfam" id="PF08242"/>
    </source>
</evidence>
<dbReference type="Gene3D" id="3.40.50.150">
    <property type="entry name" value="Vaccinia Virus protein VP39"/>
    <property type="match status" value="1"/>
</dbReference>
<dbReference type="SUPFAM" id="SSF53335">
    <property type="entry name" value="S-adenosyl-L-methionine-dependent methyltransferases"/>
    <property type="match status" value="1"/>
</dbReference>
<dbReference type="CDD" id="cd02440">
    <property type="entry name" value="AdoMet_MTases"/>
    <property type="match status" value="1"/>
</dbReference>
<reference evidence="2 3" key="1">
    <citation type="submission" date="2020-08" db="EMBL/GenBank/DDBJ databases">
        <title>Draft genome sequence of Parasphingopyxis sp. GrpM-11.</title>
        <authorList>
            <person name="Oh J."/>
            <person name="Roh D.-H."/>
        </authorList>
    </citation>
    <scope>NUCLEOTIDE SEQUENCE [LARGE SCALE GENOMIC DNA]</scope>
    <source>
        <strain evidence="2 3">GrpM-11</strain>
    </source>
</reference>
<gene>
    <name evidence="2" type="ORF">H6P80_00175</name>
</gene>
<dbReference type="InterPro" id="IPR029063">
    <property type="entry name" value="SAM-dependent_MTases_sf"/>
</dbReference>
<keyword evidence="2" id="KW-0489">Methyltransferase</keyword>
<dbReference type="Pfam" id="PF08242">
    <property type="entry name" value="Methyltransf_12"/>
    <property type="match status" value="1"/>
</dbReference>
<sequence>MPENPSKREIGERFDAEFAKFKRQHPEATVATYYTRRHVLKNWALEKGHNSLGGKIVKQDGEQIEFWEAGRQKAENWIDRYNVAPTAKVVEYGCGTLRLAAHFIAYLPERHFFGLDVIPEFLEKGRDLIGAELIGEKAPVLAVIDDASIAAARDFAPDFVFSHAVMHHVHPDELKIYAANIASIASKPGCRVALNATCHPTPIRYGNLGWAQPEAQIVELFRPLEFAGVRKGKAVKRGRFDVQPAAFEFVRTSTEA</sequence>
<keyword evidence="3" id="KW-1185">Reference proteome</keyword>
<proteinExistence type="predicted"/>
<dbReference type="AlphaFoldDB" id="A0A842HUD9"/>
<evidence type="ECO:0000313" key="2">
    <source>
        <dbReference type="EMBL" id="MBC2776027.1"/>
    </source>
</evidence>
<name>A0A842HUD9_9SPHN</name>
<feature type="domain" description="Methyltransferase type 12" evidence="1">
    <location>
        <begin position="91"/>
        <end position="185"/>
    </location>
</feature>
<dbReference type="GO" id="GO:0008168">
    <property type="term" value="F:methyltransferase activity"/>
    <property type="evidence" value="ECO:0007669"/>
    <property type="project" value="UniProtKB-KW"/>
</dbReference>
<comment type="caution">
    <text evidence="2">The sequence shown here is derived from an EMBL/GenBank/DDBJ whole genome shotgun (WGS) entry which is preliminary data.</text>
</comment>
<protein>
    <submittedName>
        <fullName evidence="2">Class I SAM-dependent methyltransferase</fullName>
    </submittedName>
</protein>